<name>A0AAV4FHB0_9GAST</name>
<dbReference type="GO" id="GO:0004590">
    <property type="term" value="F:orotidine-5'-phosphate decarboxylase activity"/>
    <property type="evidence" value="ECO:0007669"/>
    <property type="project" value="InterPro"/>
</dbReference>
<dbReference type="InterPro" id="IPR001754">
    <property type="entry name" value="OMPdeCOase_dom"/>
</dbReference>
<dbReference type="SUPFAM" id="SSF51366">
    <property type="entry name" value="Ribulose-phoshate binding barrel"/>
    <property type="match status" value="1"/>
</dbReference>
<evidence type="ECO:0000256" key="1">
    <source>
        <dbReference type="ARBA" id="ARBA00004725"/>
    </source>
</evidence>
<keyword evidence="2" id="KW-0665">Pyrimidine biosynthesis</keyword>
<dbReference type="InterPro" id="IPR013785">
    <property type="entry name" value="Aldolase_TIM"/>
</dbReference>
<dbReference type="GO" id="GO:0006207">
    <property type="term" value="P:'de novo' pyrimidine nucleobase biosynthetic process"/>
    <property type="evidence" value="ECO:0007669"/>
    <property type="project" value="InterPro"/>
</dbReference>
<dbReference type="Proteomes" id="UP000762676">
    <property type="component" value="Unassembled WGS sequence"/>
</dbReference>
<evidence type="ECO:0000313" key="6">
    <source>
        <dbReference type="Proteomes" id="UP000762676"/>
    </source>
</evidence>
<evidence type="ECO:0000259" key="4">
    <source>
        <dbReference type="Pfam" id="PF00215"/>
    </source>
</evidence>
<sequence length="139" mass="15003">KFADIGNTVMHQYSGGVYRISEWADLVNAHAVPGPGVVQDTVKVAEENKDFVIGFISVSKVSSDPTFLHMTPGVQLEAGQDKLGQQYLTPAEVIGKRGSDIIIVGRGIYQAQDPAQAAKEFQIAGYDAYVARMAEAMML</sequence>
<feature type="non-terminal residue" evidence="5">
    <location>
        <position position="1"/>
    </location>
</feature>
<accession>A0AAV4FHB0</accession>
<evidence type="ECO:0000256" key="2">
    <source>
        <dbReference type="ARBA" id="ARBA00022975"/>
    </source>
</evidence>
<dbReference type="InterPro" id="IPR011060">
    <property type="entry name" value="RibuloseP-bd_barrel"/>
</dbReference>
<evidence type="ECO:0000256" key="3">
    <source>
        <dbReference type="ARBA" id="ARBA00023239"/>
    </source>
</evidence>
<feature type="domain" description="Orotidine 5'-phosphate decarboxylase" evidence="4">
    <location>
        <begin position="47"/>
        <end position="121"/>
    </location>
</feature>
<dbReference type="Gene3D" id="3.20.20.70">
    <property type="entry name" value="Aldolase class I"/>
    <property type="match status" value="2"/>
</dbReference>
<dbReference type="EMBL" id="BMAT01000756">
    <property type="protein sequence ID" value="GFR72612.1"/>
    <property type="molecule type" value="Genomic_DNA"/>
</dbReference>
<protein>
    <submittedName>
        <fullName evidence="5">Orotidine 5'-phosphate decarboxylase</fullName>
    </submittedName>
</protein>
<comment type="pathway">
    <text evidence="1">Pyrimidine metabolism; UMP biosynthesis via de novo pathway.</text>
</comment>
<dbReference type="PANTHER" id="PTHR19278:SF9">
    <property type="entry name" value="URIDINE 5'-MONOPHOSPHATE SYNTHASE"/>
    <property type="match status" value="1"/>
</dbReference>
<comment type="caution">
    <text evidence="5">The sequence shown here is derived from an EMBL/GenBank/DDBJ whole genome shotgun (WGS) entry which is preliminary data.</text>
</comment>
<organism evidence="5 6">
    <name type="scientific">Elysia marginata</name>
    <dbReference type="NCBI Taxonomy" id="1093978"/>
    <lineage>
        <taxon>Eukaryota</taxon>
        <taxon>Metazoa</taxon>
        <taxon>Spiralia</taxon>
        <taxon>Lophotrochozoa</taxon>
        <taxon>Mollusca</taxon>
        <taxon>Gastropoda</taxon>
        <taxon>Heterobranchia</taxon>
        <taxon>Euthyneura</taxon>
        <taxon>Panpulmonata</taxon>
        <taxon>Sacoglossa</taxon>
        <taxon>Placobranchoidea</taxon>
        <taxon>Plakobranchidae</taxon>
        <taxon>Elysia</taxon>
    </lineage>
</organism>
<evidence type="ECO:0000313" key="5">
    <source>
        <dbReference type="EMBL" id="GFR72612.1"/>
    </source>
</evidence>
<dbReference type="GO" id="GO:0006222">
    <property type="term" value="P:UMP biosynthetic process"/>
    <property type="evidence" value="ECO:0007669"/>
    <property type="project" value="TreeGrafter"/>
</dbReference>
<proteinExistence type="predicted"/>
<dbReference type="Pfam" id="PF00215">
    <property type="entry name" value="OMPdecase"/>
    <property type="match status" value="1"/>
</dbReference>
<reference evidence="5 6" key="1">
    <citation type="journal article" date="2021" name="Elife">
        <title>Chloroplast acquisition without the gene transfer in kleptoplastic sea slugs, Plakobranchus ocellatus.</title>
        <authorList>
            <person name="Maeda T."/>
            <person name="Takahashi S."/>
            <person name="Yoshida T."/>
            <person name="Shimamura S."/>
            <person name="Takaki Y."/>
            <person name="Nagai Y."/>
            <person name="Toyoda A."/>
            <person name="Suzuki Y."/>
            <person name="Arimoto A."/>
            <person name="Ishii H."/>
            <person name="Satoh N."/>
            <person name="Nishiyama T."/>
            <person name="Hasebe M."/>
            <person name="Maruyama T."/>
            <person name="Minagawa J."/>
            <person name="Obokata J."/>
            <person name="Shigenobu S."/>
        </authorList>
    </citation>
    <scope>NUCLEOTIDE SEQUENCE [LARGE SCALE GENOMIC DNA]</scope>
</reference>
<gene>
    <name evidence="5" type="ORF">ElyMa_000383900</name>
</gene>
<dbReference type="GO" id="GO:0004588">
    <property type="term" value="F:orotate phosphoribosyltransferase activity"/>
    <property type="evidence" value="ECO:0007669"/>
    <property type="project" value="TreeGrafter"/>
</dbReference>
<dbReference type="AlphaFoldDB" id="A0AAV4FHB0"/>
<keyword evidence="6" id="KW-1185">Reference proteome</keyword>
<dbReference type="PANTHER" id="PTHR19278">
    <property type="entry name" value="OROTATE PHOSPHORIBOSYLTRANSFERASE"/>
    <property type="match status" value="1"/>
</dbReference>
<keyword evidence="3" id="KW-0456">Lyase</keyword>